<feature type="compositionally biased region" description="Polar residues" evidence="1">
    <location>
        <begin position="429"/>
        <end position="440"/>
    </location>
</feature>
<keyword evidence="3" id="KW-1185">Reference proteome</keyword>
<reference evidence="2 3" key="1">
    <citation type="journal article" date="2012" name="Genome Biol.">
        <title>The genome of the polar eukaryotic microalga coccomyxa subellipsoidea reveals traits of cold adaptation.</title>
        <authorList>
            <person name="Blanc G."/>
            <person name="Agarkova I."/>
            <person name="Grimwood J."/>
            <person name="Kuo A."/>
            <person name="Brueggeman A."/>
            <person name="Dunigan D."/>
            <person name="Gurnon J."/>
            <person name="Ladunga I."/>
            <person name="Lindquist E."/>
            <person name="Lucas S."/>
            <person name="Pangilinan J."/>
            <person name="Proschold T."/>
            <person name="Salamov A."/>
            <person name="Schmutz J."/>
            <person name="Weeks D."/>
            <person name="Yamada T."/>
            <person name="Claverie J.M."/>
            <person name="Grigoriev I."/>
            <person name="Van Etten J."/>
            <person name="Lomsadze A."/>
            <person name="Borodovsky M."/>
        </authorList>
    </citation>
    <scope>NUCLEOTIDE SEQUENCE [LARGE SCALE GENOMIC DNA]</scope>
    <source>
        <strain evidence="2 3">C-169</strain>
    </source>
</reference>
<feature type="compositionally biased region" description="Basic and acidic residues" evidence="1">
    <location>
        <begin position="633"/>
        <end position="644"/>
    </location>
</feature>
<feature type="region of interest" description="Disordered" evidence="1">
    <location>
        <begin position="202"/>
        <end position="265"/>
    </location>
</feature>
<feature type="compositionally biased region" description="Low complexity" evidence="1">
    <location>
        <begin position="209"/>
        <end position="219"/>
    </location>
</feature>
<dbReference type="GeneID" id="17040593"/>
<organism evidence="2 3">
    <name type="scientific">Coccomyxa subellipsoidea (strain C-169)</name>
    <name type="common">Green microalga</name>
    <dbReference type="NCBI Taxonomy" id="574566"/>
    <lineage>
        <taxon>Eukaryota</taxon>
        <taxon>Viridiplantae</taxon>
        <taxon>Chlorophyta</taxon>
        <taxon>core chlorophytes</taxon>
        <taxon>Trebouxiophyceae</taxon>
        <taxon>Trebouxiophyceae incertae sedis</taxon>
        <taxon>Coccomyxaceae</taxon>
        <taxon>Coccomyxa</taxon>
        <taxon>Coccomyxa subellipsoidea</taxon>
    </lineage>
</organism>
<feature type="region of interest" description="Disordered" evidence="1">
    <location>
        <begin position="528"/>
        <end position="593"/>
    </location>
</feature>
<sequence length="663" mass="70283">MAEGAGVVRLIREAKLDDAEPVATKSIAQDHSGPKRRPVLDEDLLQLLQAPTSFRVVDIASLYPGQVCSHDDLAAVPSIMPMTGEISLKDIQMLISINSPILRDSSMMDFYRDAQTMDDGDFSDRLARAVGRSAEFRSYCNARTNLHNRKIPVLLTKTLSNGCWAFLFLHANDYSSGRCVVAAANDWHFRWSLMHEAMAARFGQPPPGAGNAPGKAPAATSPPPPRTVPATGAAAPSDDWVYIDSKPDSEGEGKQRPFIPGFLRRDLPPVREEGATLADVAAPPADVAGDVVGPHTEPKPAAVKKGLEQIVPEEASAVQTIEAPRDASDISSAWEMLTFNETRKYELLARQMSQRKQGDDGSSDDCLPEDKFRDCLPRNRCGKLPSVSSKADSPNKSSPAASSQGAAEDSAQAGSKEPEEASGGAAPSPQITAKSAATSVSERAWEASKAASSAAEDFVTMQIKLTPDSTAAIGVVVRKHTAESSAPSEAAAAKPGFSLATEPDQASPAPRKDRQIARLREAVDGWFGTYKAPPKQDYDDSCDDSEDDYEPMRYNPPSRRRNRTSTAHPRVTSLPVASSRGAAEEAAPARSKSKEASAAAFFIAASAASKSAVAASEAASITAASAASQTAEKASEADSSKADSLELTSDESVSGAETLFTPR</sequence>
<feature type="compositionally biased region" description="Low complexity" evidence="1">
    <location>
        <begin position="618"/>
        <end position="632"/>
    </location>
</feature>
<feature type="region of interest" description="Disordered" evidence="1">
    <location>
        <begin position="618"/>
        <end position="663"/>
    </location>
</feature>
<feature type="compositionally biased region" description="Basic and acidic residues" evidence="1">
    <location>
        <begin position="245"/>
        <end position="255"/>
    </location>
</feature>
<feature type="compositionally biased region" description="Low complexity" evidence="1">
    <location>
        <begin position="577"/>
        <end position="593"/>
    </location>
</feature>
<protein>
    <submittedName>
        <fullName evidence="2">Uncharacterized protein</fullName>
    </submittedName>
</protein>
<dbReference type="KEGG" id="csl:COCSUDRAFT_63752"/>
<feature type="compositionally biased region" description="Polar residues" evidence="1">
    <location>
        <begin position="386"/>
        <end position="405"/>
    </location>
</feature>
<feature type="compositionally biased region" description="Acidic residues" evidence="1">
    <location>
        <begin position="539"/>
        <end position="549"/>
    </location>
</feature>
<feature type="compositionally biased region" description="Basic and acidic residues" evidence="1">
    <location>
        <begin position="368"/>
        <end position="377"/>
    </location>
</feature>
<evidence type="ECO:0000256" key="1">
    <source>
        <dbReference type="SAM" id="MobiDB-lite"/>
    </source>
</evidence>
<comment type="caution">
    <text evidence="2">The sequence shown here is derived from an EMBL/GenBank/DDBJ whole genome shotgun (WGS) entry which is preliminary data.</text>
</comment>
<evidence type="ECO:0000313" key="2">
    <source>
        <dbReference type="EMBL" id="EIE22606.1"/>
    </source>
</evidence>
<name>I0YW37_COCSC</name>
<accession>I0YW37</accession>
<feature type="region of interest" description="Disordered" evidence="1">
    <location>
        <begin position="479"/>
        <end position="516"/>
    </location>
</feature>
<dbReference type="RefSeq" id="XP_005647150.1">
    <property type="nucleotide sequence ID" value="XM_005647093.1"/>
</dbReference>
<feature type="region of interest" description="Disordered" evidence="1">
    <location>
        <begin position="352"/>
        <end position="454"/>
    </location>
</feature>
<gene>
    <name evidence="2" type="ORF">COCSUDRAFT_63752</name>
</gene>
<evidence type="ECO:0000313" key="3">
    <source>
        <dbReference type="Proteomes" id="UP000007264"/>
    </source>
</evidence>
<proteinExistence type="predicted"/>
<feature type="compositionally biased region" description="Low complexity" evidence="1">
    <location>
        <begin position="483"/>
        <end position="493"/>
    </location>
</feature>
<dbReference type="EMBL" id="AGSI01000009">
    <property type="protein sequence ID" value="EIE22606.1"/>
    <property type="molecule type" value="Genomic_DNA"/>
</dbReference>
<dbReference type="AlphaFoldDB" id="I0YW37"/>
<dbReference type="Proteomes" id="UP000007264">
    <property type="component" value="Unassembled WGS sequence"/>
</dbReference>